<sequence>MENPYRNRSQERSRAVQVRDSRNRPLDISVSEDIHPGTYKTKDNVMSYDWRDDLTQSQSNHMRTQDDRKTHNMMNLEKEIEEDPRSLPKSPEHFSSTGDQEHLTYLLDTVLEAQEKFVTMFPNMGNLINEKETKSFEDITFCMLKQSLFLFDEYKKLNSRVHSDYISMCNKRLLSENDQLKKIKEQSSEIIKTLNENLCGREKRIQELQEHLEIANKSLPKGDIELRARREKDRDISSHKKLTFELNQKEEAIKLKDKSLKVCNQDIKKLKQSVSELKESICAYEEKNLSLKSQIRAKNDIIKRLESKILGFENTKSISVRMEVEDCNGLQKFHTLENYPARDSSIHSKKHSRKSNERMSYRDKPIRIKAKLSSKKKTAIEKLTGLNYDSLLAMTIAQAKEVENALLKPENTSYRELNSGFINDTTRCSNRDSMLKENKYILNRRAEPEVRLSSADTELVSKVIKYFQRGDDQRAIEIWKELSYCPLPVKNNDEFILACLKLRDIQLRDYRNAEARNSKKDIETAEENRKLKEEMDKLAEAVDKILREKGNGSQSFDISPMELNKLQDEVDYLENILKEKEDCIKHLEQKLKTRSKDQHNENRVMSFEENSYQRKQMNAPKSEDKVLEERMMELESIIHRIESTIFAFESKRVVYNTNTRQFDTIESSYGTYPDALKDFCSRLRSTERSLDRIISLCMDQTRRHLADSDENTIEGVTPNSDTDCDPSLIEREAENFLSRADQKYKDYFEYDKNKNADQRECVFKELFNLNHQLIKLLQKSEDRVEAETSKARRNKKALDEINNALEEQGRKNVLQEIKNMSQTLFSENDNLIEECVELRKECSRLKQQAYNTNNLGFYKEQIDLLEKKNELLNKKLKGVETGFQNTQNSFPPEVSTSSIKQRFEETNAALERAFDRISMLESENNKLLESINSEKSDRTKLQKEYDVKVEEFRKIQDQRRRLEMEQTSIRDNLRSNNDQVDQLRKEKMDIERRLKQITDEKDFNENERRVYNDSKKLFEEEIKTLKNTLTMREEEIYALKSTLSKKEKDIENYEILVSEFKKDLSQAQEDSSYYNVYRSGTMRDIIRNLAQEVNLVTCLTQLSHTPKEYAKGMKTLLDHVLCSLQAKNEDITRAHESMQKLSRVIENKEISLSNLEDELNRIQNKEIDLNRKKEEIFKNEINAFEKENRSLLMQLRDLTEDLKALKKRYDTERDKNRSLKKEVDLVNDELKIILELGK</sequence>
<feature type="region of interest" description="Disordered" evidence="2">
    <location>
        <begin position="80"/>
        <end position="99"/>
    </location>
</feature>
<gene>
    <name evidence="3" type="ORF">ECRASSUSDP1_LOCUS7531</name>
</gene>
<feature type="compositionally biased region" description="Basic and acidic residues" evidence="2">
    <location>
        <begin position="8"/>
        <end position="25"/>
    </location>
</feature>
<feature type="coiled-coil region" evidence="1">
    <location>
        <begin position="973"/>
        <end position="1070"/>
    </location>
</feature>
<evidence type="ECO:0000313" key="4">
    <source>
        <dbReference type="Proteomes" id="UP001295684"/>
    </source>
</evidence>
<protein>
    <submittedName>
        <fullName evidence="3">Uncharacterized protein</fullName>
    </submittedName>
</protein>
<evidence type="ECO:0000256" key="1">
    <source>
        <dbReference type="SAM" id="Coils"/>
    </source>
</evidence>
<feature type="coiled-coil region" evidence="1">
    <location>
        <begin position="1138"/>
        <end position="1229"/>
    </location>
</feature>
<evidence type="ECO:0000313" key="3">
    <source>
        <dbReference type="EMBL" id="CAI2366259.1"/>
    </source>
</evidence>
<reference evidence="3" key="1">
    <citation type="submission" date="2023-07" db="EMBL/GenBank/DDBJ databases">
        <authorList>
            <consortium name="AG Swart"/>
            <person name="Singh M."/>
            <person name="Singh A."/>
            <person name="Seah K."/>
            <person name="Emmerich C."/>
        </authorList>
    </citation>
    <scope>NUCLEOTIDE SEQUENCE</scope>
    <source>
        <strain evidence="3">DP1</strain>
    </source>
</reference>
<feature type="compositionally biased region" description="Basic and acidic residues" evidence="2">
    <location>
        <begin position="83"/>
        <end position="92"/>
    </location>
</feature>
<name>A0AAD1UJA3_EUPCR</name>
<feature type="region of interest" description="Disordered" evidence="2">
    <location>
        <begin position="1"/>
        <end position="38"/>
    </location>
</feature>
<keyword evidence="1" id="KW-0175">Coiled coil</keyword>
<accession>A0AAD1UJA3</accession>
<organism evidence="3 4">
    <name type="scientific">Euplotes crassus</name>
    <dbReference type="NCBI Taxonomy" id="5936"/>
    <lineage>
        <taxon>Eukaryota</taxon>
        <taxon>Sar</taxon>
        <taxon>Alveolata</taxon>
        <taxon>Ciliophora</taxon>
        <taxon>Intramacronucleata</taxon>
        <taxon>Spirotrichea</taxon>
        <taxon>Hypotrichia</taxon>
        <taxon>Euplotida</taxon>
        <taxon>Euplotidae</taxon>
        <taxon>Moneuplotes</taxon>
    </lineage>
</organism>
<feature type="coiled-coil region" evidence="1">
    <location>
        <begin position="788"/>
        <end position="944"/>
    </location>
</feature>
<evidence type="ECO:0000256" key="2">
    <source>
        <dbReference type="SAM" id="MobiDB-lite"/>
    </source>
</evidence>
<feature type="coiled-coil region" evidence="1">
    <location>
        <begin position="515"/>
        <end position="590"/>
    </location>
</feature>
<keyword evidence="4" id="KW-1185">Reference proteome</keyword>
<dbReference type="EMBL" id="CAMPGE010007340">
    <property type="protein sequence ID" value="CAI2366259.1"/>
    <property type="molecule type" value="Genomic_DNA"/>
</dbReference>
<comment type="caution">
    <text evidence="3">The sequence shown here is derived from an EMBL/GenBank/DDBJ whole genome shotgun (WGS) entry which is preliminary data.</text>
</comment>
<proteinExistence type="predicted"/>
<dbReference type="Proteomes" id="UP001295684">
    <property type="component" value="Unassembled WGS sequence"/>
</dbReference>
<dbReference type="AlphaFoldDB" id="A0AAD1UJA3"/>